<dbReference type="InterPro" id="IPR002933">
    <property type="entry name" value="Peptidase_M20"/>
</dbReference>
<keyword evidence="3" id="KW-1185">Reference proteome</keyword>
<dbReference type="SUPFAM" id="SSF53187">
    <property type="entry name" value="Zn-dependent exopeptidases"/>
    <property type="match status" value="1"/>
</dbReference>
<name>A0ABS1DJU5_9PROT</name>
<dbReference type="Gene3D" id="3.40.630.10">
    <property type="entry name" value="Zn peptidases"/>
    <property type="match status" value="1"/>
</dbReference>
<dbReference type="Pfam" id="PF01546">
    <property type="entry name" value="Peptidase_M20"/>
    <property type="match status" value="1"/>
</dbReference>
<dbReference type="EMBL" id="NRRL01000085">
    <property type="protein sequence ID" value="MBK1670271.1"/>
    <property type="molecule type" value="Genomic_DNA"/>
</dbReference>
<evidence type="ECO:0008006" key="4">
    <source>
        <dbReference type="Google" id="ProtNLM"/>
    </source>
</evidence>
<reference evidence="2 3" key="1">
    <citation type="journal article" date="2020" name="Microorganisms">
        <title>Osmotic Adaptation and Compatible Solute Biosynthesis of Phototrophic Bacteria as Revealed from Genome Analyses.</title>
        <authorList>
            <person name="Imhoff J.F."/>
            <person name="Rahn T."/>
            <person name="Kunzel S."/>
            <person name="Keller A."/>
            <person name="Neulinger S.C."/>
        </authorList>
    </citation>
    <scope>NUCLEOTIDE SEQUENCE [LARGE SCALE GENOMIC DNA]</scope>
    <source>
        <strain evidence="2 3">DSM 9895</strain>
    </source>
</reference>
<dbReference type="InterPro" id="IPR010158">
    <property type="entry name" value="Amidase_Cbmase"/>
</dbReference>
<dbReference type="PANTHER" id="PTHR32494:SF5">
    <property type="entry name" value="ALLANTOATE AMIDOHYDROLASE"/>
    <property type="match status" value="1"/>
</dbReference>
<dbReference type="Proteomes" id="UP001296873">
    <property type="component" value="Unassembled WGS sequence"/>
</dbReference>
<evidence type="ECO:0000313" key="3">
    <source>
        <dbReference type="Proteomes" id="UP001296873"/>
    </source>
</evidence>
<accession>A0ABS1DJU5</accession>
<evidence type="ECO:0000256" key="1">
    <source>
        <dbReference type="ARBA" id="ARBA00022801"/>
    </source>
</evidence>
<gene>
    <name evidence="2" type="ORF">CKO28_19790</name>
</gene>
<evidence type="ECO:0000313" key="2">
    <source>
        <dbReference type="EMBL" id="MBK1670271.1"/>
    </source>
</evidence>
<keyword evidence="1" id="KW-0378">Hydrolase</keyword>
<comment type="caution">
    <text evidence="2">The sequence shown here is derived from an EMBL/GenBank/DDBJ whole genome shotgun (WGS) entry which is preliminary data.</text>
</comment>
<proteinExistence type="predicted"/>
<protein>
    <recommendedName>
        <fullName evidence="4">Peptidase M20 dimerisation domain-containing protein</fullName>
    </recommendedName>
</protein>
<dbReference type="PANTHER" id="PTHR32494">
    <property type="entry name" value="ALLANTOATE DEIMINASE-RELATED"/>
    <property type="match status" value="1"/>
</dbReference>
<organism evidence="2 3">
    <name type="scientific">Rhodovibrio sodomensis</name>
    <dbReference type="NCBI Taxonomy" id="1088"/>
    <lineage>
        <taxon>Bacteria</taxon>
        <taxon>Pseudomonadati</taxon>
        <taxon>Pseudomonadota</taxon>
        <taxon>Alphaproteobacteria</taxon>
        <taxon>Rhodospirillales</taxon>
        <taxon>Rhodovibrionaceae</taxon>
        <taxon>Rhodovibrio</taxon>
    </lineage>
</organism>
<sequence length="193" mass="21003">MGAFSGHRSRLSGRKSLRSRIYRGALITKLYDILIDPEETLRFTVGRISVHPNAPNSVADKVTFSIDLRHPDEKTLDEASDRIAQVVEAVELAEHKSCKIEIKDVARRPPCQFHTRLTESLSEATKALSIPSKSLMSGAFHDAQAIASVAPTAMVFVPCRLGISHNPAEYADQSDLFAGAKTLAAASYSLVKG</sequence>